<organism evidence="1 2">
    <name type="scientific">Araneus ventricosus</name>
    <name type="common">Orbweaver spider</name>
    <name type="synonym">Epeira ventricosa</name>
    <dbReference type="NCBI Taxonomy" id="182803"/>
    <lineage>
        <taxon>Eukaryota</taxon>
        <taxon>Metazoa</taxon>
        <taxon>Ecdysozoa</taxon>
        <taxon>Arthropoda</taxon>
        <taxon>Chelicerata</taxon>
        <taxon>Arachnida</taxon>
        <taxon>Araneae</taxon>
        <taxon>Araneomorphae</taxon>
        <taxon>Entelegynae</taxon>
        <taxon>Araneoidea</taxon>
        <taxon>Araneidae</taxon>
        <taxon>Araneus</taxon>
    </lineage>
</organism>
<evidence type="ECO:0000313" key="2">
    <source>
        <dbReference type="Proteomes" id="UP000499080"/>
    </source>
</evidence>
<sequence length="83" mass="9297">MSHLNRDKCEGRIKTSPLPHIVITEATTARCACNGESYSSLLFVNLLPSTSSPREDTQDLKSSTEYDVPQHAHFRRGGQYCEN</sequence>
<evidence type="ECO:0000313" key="1">
    <source>
        <dbReference type="EMBL" id="GBN56250.1"/>
    </source>
</evidence>
<gene>
    <name evidence="1" type="ORF">AVEN_87063_1</name>
</gene>
<dbReference type="AlphaFoldDB" id="A0A4Y2Q069"/>
<protein>
    <submittedName>
        <fullName evidence="1">Uncharacterized protein</fullName>
    </submittedName>
</protein>
<name>A0A4Y2Q069_ARAVE</name>
<reference evidence="1 2" key="1">
    <citation type="journal article" date="2019" name="Sci. Rep.">
        <title>Orb-weaving spider Araneus ventricosus genome elucidates the spidroin gene catalogue.</title>
        <authorList>
            <person name="Kono N."/>
            <person name="Nakamura H."/>
            <person name="Ohtoshi R."/>
            <person name="Moran D.A.P."/>
            <person name="Shinohara A."/>
            <person name="Yoshida Y."/>
            <person name="Fujiwara M."/>
            <person name="Mori M."/>
            <person name="Tomita M."/>
            <person name="Arakawa K."/>
        </authorList>
    </citation>
    <scope>NUCLEOTIDE SEQUENCE [LARGE SCALE GENOMIC DNA]</scope>
</reference>
<comment type="caution">
    <text evidence="1">The sequence shown here is derived from an EMBL/GenBank/DDBJ whole genome shotgun (WGS) entry which is preliminary data.</text>
</comment>
<dbReference type="Proteomes" id="UP000499080">
    <property type="component" value="Unassembled WGS sequence"/>
</dbReference>
<keyword evidence="2" id="KW-1185">Reference proteome</keyword>
<proteinExistence type="predicted"/>
<dbReference type="EMBL" id="BGPR01012483">
    <property type="protein sequence ID" value="GBN56250.1"/>
    <property type="molecule type" value="Genomic_DNA"/>
</dbReference>
<accession>A0A4Y2Q069</accession>